<feature type="repeat" description="ANK" evidence="8">
    <location>
        <begin position="1024"/>
        <end position="1056"/>
    </location>
</feature>
<keyword evidence="3 9" id="KW-0802">TPR repeat</keyword>
<dbReference type="Gene3D" id="1.25.40.20">
    <property type="entry name" value="Ankyrin repeat-containing domain"/>
    <property type="match status" value="3"/>
</dbReference>
<evidence type="ECO:0000256" key="3">
    <source>
        <dbReference type="ARBA" id="ARBA00022803"/>
    </source>
</evidence>
<dbReference type="PRINTS" id="PR01415">
    <property type="entry name" value="ANKYRIN"/>
</dbReference>
<feature type="repeat" description="ANK" evidence="8">
    <location>
        <begin position="991"/>
        <end position="1023"/>
    </location>
</feature>
<dbReference type="PANTHER" id="PTHR24166:SF23">
    <property type="entry name" value="PROTEIN TANC1"/>
    <property type="match status" value="1"/>
</dbReference>
<evidence type="ECO:0000313" key="13">
    <source>
        <dbReference type="Ensembl" id="ENSMALP00000021217.1"/>
    </source>
</evidence>
<evidence type="ECO:0000256" key="6">
    <source>
        <dbReference type="ARBA" id="ARBA00034110"/>
    </source>
</evidence>
<dbReference type="SMART" id="SM00028">
    <property type="entry name" value="TPR"/>
    <property type="match status" value="3"/>
</dbReference>
<keyword evidence="5 8" id="KW-0040">ANK repeat</keyword>
<evidence type="ECO:0000256" key="10">
    <source>
        <dbReference type="SAM" id="MobiDB-lite"/>
    </source>
</evidence>
<comment type="subcellular location">
    <subcellularLocation>
        <location evidence="6">Postsynapse</location>
    </subcellularLocation>
</comment>
<evidence type="ECO:0000256" key="9">
    <source>
        <dbReference type="PROSITE-ProRule" id="PRU00339"/>
    </source>
</evidence>
<proteinExistence type="inferred from homology"/>
<dbReference type="GO" id="GO:0098794">
    <property type="term" value="C:postsynapse"/>
    <property type="evidence" value="ECO:0007669"/>
    <property type="project" value="UniProtKB-SubCell"/>
</dbReference>
<evidence type="ECO:0000256" key="5">
    <source>
        <dbReference type="ARBA" id="ARBA00023043"/>
    </source>
</evidence>
<dbReference type="InterPro" id="IPR058056">
    <property type="entry name" value="WH_TANC1/2"/>
</dbReference>
<dbReference type="InterPro" id="IPR036770">
    <property type="entry name" value="Ankyrin_rpt-contain_sf"/>
</dbReference>
<evidence type="ECO:0000259" key="12">
    <source>
        <dbReference type="Pfam" id="PF25521"/>
    </source>
</evidence>
<feature type="compositionally biased region" description="Polar residues" evidence="10">
    <location>
        <begin position="1608"/>
        <end position="1617"/>
    </location>
</feature>
<feature type="compositionally biased region" description="Low complexity" evidence="10">
    <location>
        <begin position="1509"/>
        <end position="1526"/>
    </location>
</feature>
<feature type="compositionally biased region" description="Basic and acidic residues" evidence="10">
    <location>
        <begin position="70"/>
        <end position="79"/>
    </location>
</feature>
<keyword evidence="14" id="KW-1185">Reference proteome</keyword>
<dbReference type="Ensembl" id="ENSMALT00000021627.1">
    <property type="protein sequence ID" value="ENSMALP00000021217.1"/>
    <property type="gene ID" value="ENSMALG00000014805.1"/>
</dbReference>
<dbReference type="Pfam" id="PF25520">
    <property type="entry name" value="AAA_lid_TANC1"/>
    <property type="match status" value="1"/>
</dbReference>
<protein>
    <recommendedName>
        <fullName evidence="15">Tetratricopeptide repeat, ankyrin repeat and coiled-coil containing 1a</fullName>
    </recommendedName>
</protein>
<dbReference type="InterPro" id="IPR011990">
    <property type="entry name" value="TPR-like_helical_dom_sf"/>
</dbReference>
<dbReference type="InterPro" id="IPR019734">
    <property type="entry name" value="TPR_rpt"/>
</dbReference>
<dbReference type="PROSITE" id="PS50088">
    <property type="entry name" value="ANK_REPEAT"/>
    <property type="match status" value="6"/>
</dbReference>
<dbReference type="PROSITE" id="PS50297">
    <property type="entry name" value="ANK_REP_REGION"/>
    <property type="match status" value="5"/>
</dbReference>
<dbReference type="PROSITE" id="PS50005">
    <property type="entry name" value="TPR"/>
    <property type="match status" value="1"/>
</dbReference>
<feature type="repeat" description="ANK" evidence="8">
    <location>
        <begin position="1090"/>
        <end position="1122"/>
    </location>
</feature>
<evidence type="ECO:0000256" key="2">
    <source>
        <dbReference type="ARBA" id="ARBA00022737"/>
    </source>
</evidence>
<dbReference type="SMART" id="SM00248">
    <property type="entry name" value="ANK"/>
    <property type="match status" value="8"/>
</dbReference>
<feature type="region of interest" description="Disordered" evidence="10">
    <location>
        <begin position="1380"/>
        <end position="1400"/>
    </location>
</feature>
<feature type="repeat" description="TPR" evidence="9">
    <location>
        <begin position="1216"/>
        <end position="1249"/>
    </location>
</feature>
<dbReference type="SUPFAM" id="SSF48452">
    <property type="entry name" value="TPR-like"/>
    <property type="match status" value="1"/>
</dbReference>
<feature type="region of interest" description="Disordered" evidence="10">
    <location>
        <begin position="1496"/>
        <end position="1556"/>
    </location>
</feature>
<evidence type="ECO:0000256" key="8">
    <source>
        <dbReference type="PROSITE-ProRule" id="PRU00023"/>
    </source>
</evidence>
<dbReference type="Pfam" id="PF25521">
    <property type="entry name" value="WHD_TANC1"/>
    <property type="match status" value="1"/>
</dbReference>
<evidence type="ECO:0000256" key="1">
    <source>
        <dbReference type="ARBA" id="ARBA00022553"/>
    </source>
</evidence>
<evidence type="ECO:0000256" key="7">
    <source>
        <dbReference type="ARBA" id="ARBA00038259"/>
    </source>
</evidence>
<feature type="compositionally biased region" description="Basic and acidic residues" evidence="10">
    <location>
        <begin position="1437"/>
        <end position="1447"/>
    </location>
</feature>
<dbReference type="STRING" id="43700.ENSMALP00000021217"/>
<dbReference type="InterPro" id="IPR050889">
    <property type="entry name" value="Dendritic_Spine_Reg/Scaffold"/>
</dbReference>
<dbReference type="Gene3D" id="1.25.40.10">
    <property type="entry name" value="Tetratricopeptide repeat domain"/>
    <property type="match status" value="1"/>
</dbReference>
<accession>A0A3Q3K0B9</accession>
<feature type="compositionally biased region" description="Basic residues" evidence="10">
    <location>
        <begin position="245"/>
        <end position="256"/>
    </location>
</feature>
<organism evidence="13 14">
    <name type="scientific">Monopterus albus</name>
    <name type="common">Swamp eel</name>
    <dbReference type="NCBI Taxonomy" id="43700"/>
    <lineage>
        <taxon>Eukaryota</taxon>
        <taxon>Metazoa</taxon>
        <taxon>Chordata</taxon>
        <taxon>Craniata</taxon>
        <taxon>Vertebrata</taxon>
        <taxon>Euteleostomi</taxon>
        <taxon>Actinopterygii</taxon>
        <taxon>Neopterygii</taxon>
        <taxon>Teleostei</taxon>
        <taxon>Neoteleostei</taxon>
        <taxon>Acanthomorphata</taxon>
        <taxon>Anabantaria</taxon>
        <taxon>Synbranchiformes</taxon>
        <taxon>Synbranchidae</taxon>
        <taxon>Monopterus</taxon>
    </lineage>
</organism>
<feature type="domain" description="TANC1/2-like winged helix" evidence="12">
    <location>
        <begin position="626"/>
        <end position="768"/>
    </location>
</feature>
<comment type="similarity">
    <text evidence="7">Belongs to the TANC family.</text>
</comment>
<feature type="compositionally biased region" description="Low complexity" evidence="10">
    <location>
        <begin position="94"/>
        <end position="112"/>
    </location>
</feature>
<dbReference type="InterPro" id="IPR058018">
    <property type="entry name" value="AAA_lid_TANC1/2"/>
</dbReference>
<feature type="region of interest" description="Disordered" evidence="10">
    <location>
        <begin position="62"/>
        <end position="208"/>
    </location>
</feature>
<keyword evidence="4" id="KW-0770">Synapse</keyword>
<name>A0A3Q3K0B9_MONAL</name>
<dbReference type="InterPro" id="IPR002110">
    <property type="entry name" value="Ankyrin_rpt"/>
</dbReference>
<feature type="domain" description="TANC1/2-like AAA+ ATPase lid" evidence="11">
    <location>
        <begin position="529"/>
        <end position="622"/>
    </location>
</feature>
<dbReference type="SUPFAM" id="SSF48403">
    <property type="entry name" value="Ankyrin repeat"/>
    <property type="match status" value="1"/>
</dbReference>
<reference evidence="13" key="2">
    <citation type="submission" date="2025-09" db="UniProtKB">
        <authorList>
            <consortium name="Ensembl"/>
        </authorList>
    </citation>
    <scope>IDENTIFICATION</scope>
</reference>
<feature type="region of interest" description="Disordered" evidence="10">
    <location>
        <begin position="1424"/>
        <end position="1474"/>
    </location>
</feature>
<feature type="region of interest" description="Disordered" evidence="10">
    <location>
        <begin position="244"/>
        <end position="266"/>
    </location>
</feature>
<evidence type="ECO:0000256" key="4">
    <source>
        <dbReference type="ARBA" id="ARBA00023018"/>
    </source>
</evidence>
<feature type="repeat" description="ANK" evidence="8">
    <location>
        <begin position="958"/>
        <end position="990"/>
    </location>
</feature>
<evidence type="ECO:0000259" key="11">
    <source>
        <dbReference type="Pfam" id="PF25520"/>
    </source>
</evidence>
<dbReference type="Pfam" id="PF12796">
    <property type="entry name" value="Ank_2"/>
    <property type="match status" value="3"/>
</dbReference>
<reference evidence="13" key="1">
    <citation type="submission" date="2025-08" db="UniProtKB">
        <authorList>
            <consortium name="Ensembl"/>
        </authorList>
    </citation>
    <scope>IDENTIFICATION</scope>
</reference>
<keyword evidence="2" id="KW-0677">Repeat</keyword>
<sequence>MRLTKGVSTSLPSSPLLPHLTNMVHSQSCIRFPDLHVEPQLGSSLSTQELMTRLCLLLGEATPGTANSPMEDRKEKKCDTSALGGSPSSTLTCSTASPCSDSPSSTLSTSNSPGPPSQSPTSTLESKDSGIIATITSSSENEERSASSEVPTKDEDPGIGAGVMGRASEGHHPGPTRDNLAVQPDEALPRTDIMEPRTPPAPKRPLPQHHVHSAYSLALPRPNSVAATSSTRLDDLNYLDNQRAAGHRGSVRKHNTAGRTNDDSKGRLVPFKQADIMLKPLLFEVPGITAETPFVGRDWLFTRLEEVLTKTSSCEGRGAVIVGNVGSGKTAVIWRLVTVSCHGMRPPQGGPSILHSPSSSPKCKDAIFIHVSHLPRFSCQVVAYHFCQADNTYTCLVPEFVHSVAALLARAPQLTPYRELLVQEPHIQNTLSLRSCVQDPIAAFRKGIIDPIASLRKERRLPEEDYIILVDSLNEAEFHKPDYGDTIATFITKIVAKFPHWLKLVVTVRTGLVEITTLLPFSGISLDILPDSSDLGADLSDYIHHRVSSSTQVAANVTTPTGSAPDPLLLSKFNSHLSTRSHGSILYLQLTLDLFHKGHLALKGGNYLVVPVSLSEVYLLMCRVSFPDKEVFERVLPVLNVALASLHPLTDEQMFRALNAGSVRGEMEWKDFQQRLDSLAGFMVRRRDGTRMLCHPSFRDTDFLCDPRSGHALLAFMFSRQEGKLNRQQTMELGHHILKAHIFKGLSKKTGVSSSVLQAMWVNCSTDSLSAALASLRNLYTPNIKVSRLLMLGGASVTWCTEVVGHAPILAVHAHLGHVEMVALLLEMGAPVDGTTDSGMTPLCLAAAAGHTEIVCLLCKKEAKVGHADKSGQCALVHAGLKGHVEIINILLGQDWAAEIPTDPQQQHSNETVTGKTQAAQQAVTAAASVGHIQVVKSLLDVKDEQLAVQMDAHDSLWGETVLSAAAGRGRMEMCAFLLERGAGMEIPNRRGMVPLLSATKHRHMQVAELLLNQGADINVSDKQGRTALMLAASEGHVTTVELLLSKGASLSSADQEGLTALSWACQKGQKAVVQLLVEAGADLNQPDRQGRTPLDLAALNGDADTVHCLVEHGAVLERADNNGTRGSDRTTGCQNPALVASLLKKGSKMGHATWAMASSKPDILIILLQKLMEEGNMLYKKGRMKEAGQRYQYALRKLPREGQGEELKGLKDLRVSLYLNLSRCHRKTNDFGIAEEFATKALELKPRSYEAYYARARAKRSSRQFAAALADLHEAARLCPSNREIQRLLARVEEECKHHQKTSSNNSIQEKEEGEEVNLECEKSPEFWPLNPYAPNRTLPGSVAFGLIDQAPFFPQQEYVQNQLTVDMPESVPAISRQGSRTHHHCHSLQSGSRVGGRPLSLCGPSSPLPGRHISTSLRPAPVLGIEIGPGSTSEHSGHSPTEHYHPMSPNSSSPPGPLQMYQPRASSFSRGSDRLSTHSVALDSLALALGSGMEVRREGGGGGTAGSRGSSSSQASSGNLSDSGRQQVLDAPCPIKSSGSFKTKPELKPRPFMGVTDKAVRVQGKQTSGLSRQGGVGVESFSMSVMEFQGLNSEFKQASFQEQLCGSQANSQQSREFGERLHQRDARGTTSSQLRCPDGRPRQASLTRDNPALHTAPIKPKRSFIESNV</sequence>
<evidence type="ECO:0008006" key="15">
    <source>
        <dbReference type="Google" id="ProtNLM"/>
    </source>
</evidence>
<feature type="repeat" description="ANK" evidence="8">
    <location>
        <begin position="838"/>
        <end position="870"/>
    </location>
</feature>
<dbReference type="Proteomes" id="UP000261600">
    <property type="component" value="Unplaced"/>
</dbReference>
<feature type="compositionally biased region" description="Basic and acidic residues" evidence="10">
    <location>
        <begin position="1618"/>
        <end position="1629"/>
    </location>
</feature>
<feature type="region of interest" description="Disordered" evidence="10">
    <location>
        <begin position="1608"/>
        <end position="1671"/>
    </location>
</feature>
<dbReference type="PANTHER" id="PTHR24166">
    <property type="entry name" value="ROLLING PEBBLES, ISOFORM B"/>
    <property type="match status" value="1"/>
</dbReference>
<keyword evidence="1" id="KW-0597">Phosphoprotein</keyword>
<feature type="compositionally biased region" description="Basic and acidic residues" evidence="10">
    <location>
        <begin position="141"/>
        <end position="156"/>
    </location>
</feature>
<evidence type="ECO:0000313" key="14">
    <source>
        <dbReference type="Proteomes" id="UP000261600"/>
    </source>
</evidence>
<feature type="repeat" description="ANK" evidence="8">
    <location>
        <begin position="1057"/>
        <end position="1089"/>
    </location>
</feature>